<accession>A0A8G0RDC0</accession>
<organism evidence="8">
    <name type="scientific">Channa argus</name>
    <name type="common">Northern snakehead</name>
    <name type="synonym">Ophicephalus argus</name>
    <dbReference type="NCBI Taxonomy" id="215402"/>
    <lineage>
        <taxon>Eukaryota</taxon>
        <taxon>Metazoa</taxon>
        <taxon>Chordata</taxon>
        <taxon>Craniata</taxon>
        <taxon>Vertebrata</taxon>
        <taxon>Euteleostomi</taxon>
        <taxon>Actinopterygii</taxon>
        <taxon>Neopterygii</taxon>
        <taxon>Teleostei</taxon>
        <taxon>Neoteleostei</taxon>
        <taxon>Acanthomorphata</taxon>
        <taxon>Anabantaria</taxon>
        <taxon>Anabantiformes</taxon>
        <taxon>Channoidei</taxon>
        <taxon>Channidae</taxon>
        <taxon>Channa</taxon>
    </lineage>
</organism>
<evidence type="ECO:0000256" key="2">
    <source>
        <dbReference type="ARBA" id="ARBA00007566"/>
    </source>
</evidence>
<feature type="coiled-coil region" evidence="6">
    <location>
        <begin position="112"/>
        <end position="139"/>
    </location>
</feature>
<proteinExistence type="evidence at transcript level"/>
<evidence type="ECO:0000256" key="7">
    <source>
        <dbReference type="SAM" id="SignalP"/>
    </source>
</evidence>
<dbReference type="GO" id="GO:0005133">
    <property type="term" value="F:type II interferon receptor binding"/>
    <property type="evidence" value="ECO:0007669"/>
    <property type="project" value="InterPro"/>
</dbReference>
<evidence type="ECO:0000256" key="1">
    <source>
        <dbReference type="ARBA" id="ARBA00004613"/>
    </source>
</evidence>
<dbReference type="GO" id="GO:0005125">
    <property type="term" value="F:cytokine activity"/>
    <property type="evidence" value="ECO:0007669"/>
    <property type="project" value="UniProtKB-KW"/>
</dbReference>
<sequence length="187" mass="21008">MSSSCSVVFLLVSLGVALVFGACVPENLVQTHDSIADVLELKEPEIGKRPLFGSLIKSIDTSCQKKEQVQLMNLTLDIYAHIFSSILQHNHQQPNDNNGSPALLEQLSEHSRPQVELDLTKLQQKMENLRKRLNQLHHQQPNHEDVLSQLQKIKVDDPLDQKKALAEFNEVYQAACVITSHRCGSSH</sequence>
<keyword evidence="3" id="KW-0202">Cytokine</keyword>
<comment type="similarity">
    <text evidence="2">Belongs to the type II (or gamma) interferon family.</text>
</comment>
<keyword evidence="6" id="KW-0175">Coiled coil</keyword>
<protein>
    <submittedName>
        <fullName evidence="8">Interferon gamma-related protein</fullName>
    </submittedName>
</protein>
<evidence type="ECO:0000256" key="5">
    <source>
        <dbReference type="ARBA" id="ARBA00023180"/>
    </source>
</evidence>
<dbReference type="Gene3D" id="1.20.1250.10">
    <property type="match status" value="1"/>
</dbReference>
<dbReference type="PANTHER" id="PTHR11419">
    <property type="entry name" value="INTERFERON GAMMA"/>
    <property type="match status" value="1"/>
</dbReference>
<dbReference type="PANTHER" id="PTHR11419:SF0">
    <property type="entry name" value="INTERFERON GAMMA"/>
    <property type="match status" value="1"/>
</dbReference>
<dbReference type="GO" id="GO:0005615">
    <property type="term" value="C:extracellular space"/>
    <property type="evidence" value="ECO:0007669"/>
    <property type="project" value="UniProtKB-KW"/>
</dbReference>
<reference evidence="8" key="1">
    <citation type="submission" date="2020-09" db="EMBL/GenBank/DDBJ databases">
        <authorList>
            <person name="Chen S.N."/>
            <person name="Nie P."/>
        </authorList>
    </citation>
    <scope>NUCLEOTIDE SEQUENCE</scope>
</reference>
<keyword evidence="5" id="KW-0325">Glycoprotein</keyword>
<name>A0A8G0RDC0_CHAAH</name>
<comment type="subcellular location">
    <subcellularLocation>
        <location evidence="1">Secreted</location>
    </subcellularLocation>
</comment>
<feature type="chain" id="PRO_5034193619" evidence="7">
    <location>
        <begin position="22"/>
        <end position="187"/>
    </location>
</feature>
<dbReference type="GO" id="GO:0006955">
    <property type="term" value="P:immune response"/>
    <property type="evidence" value="ECO:0007669"/>
    <property type="project" value="InterPro"/>
</dbReference>
<evidence type="ECO:0000313" key="8">
    <source>
        <dbReference type="EMBL" id="QYW22334.1"/>
    </source>
</evidence>
<dbReference type="InterPro" id="IPR002069">
    <property type="entry name" value="Interferon_gamma"/>
</dbReference>
<evidence type="ECO:0000256" key="4">
    <source>
        <dbReference type="ARBA" id="ARBA00022525"/>
    </source>
</evidence>
<gene>
    <name evidence="8" type="primary">IFNGrel</name>
</gene>
<dbReference type="InterPro" id="IPR009079">
    <property type="entry name" value="4_helix_cytokine-like_core"/>
</dbReference>
<dbReference type="AlphaFoldDB" id="A0A8G0RDC0"/>
<feature type="signal peptide" evidence="7">
    <location>
        <begin position="1"/>
        <end position="21"/>
    </location>
</feature>
<evidence type="ECO:0000256" key="3">
    <source>
        <dbReference type="ARBA" id="ARBA00022514"/>
    </source>
</evidence>
<evidence type="ECO:0000256" key="6">
    <source>
        <dbReference type="SAM" id="Coils"/>
    </source>
</evidence>
<keyword evidence="7" id="KW-0732">Signal</keyword>
<dbReference type="EMBL" id="MW015076">
    <property type="protein sequence ID" value="QYW22334.1"/>
    <property type="molecule type" value="mRNA"/>
</dbReference>
<keyword evidence="4" id="KW-0964">Secreted</keyword>